<keyword evidence="3" id="KW-0173">Coenzyme A biosynthesis</keyword>
<dbReference type="Gene3D" id="3.30.420.40">
    <property type="match status" value="1"/>
</dbReference>
<dbReference type="Pfam" id="PF03630">
    <property type="entry name" value="Fumble"/>
    <property type="match status" value="1"/>
</dbReference>
<dbReference type="PANTHER" id="PTHR12280">
    <property type="entry name" value="PANTOTHENATE KINASE"/>
    <property type="match status" value="1"/>
</dbReference>
<dbReference type="Proteomes" id="UP000585327">
    <property type="component" value="Unassembled WGS sequence"/>
</dbReference>
<keyword evidence="1" id="KW-0547">Nucleotide-binding</keyword>
<dbReference type="EMBL" id="JACETM010000027">
    <property type="protein sequence ID" value="MBA4724175.1"/>
    <property type="molecule type" value="Genomic_DNA"/>
</dbReference>
<keyword evidence="4" id="KW-0418">Kinase</keyword>
<evidence type="ECO:0000256" key="2">
    <source>
        <dbReference type="ARBA" id="ARBA00022840"/>
    </source>
</evidence>
<evidence type="ECO:0000256" key="3">
    <source>
        <dbReference type="ARBA" id="ARBA00022993"/>
    </source>
</evidence>
<dbReference type="SUPFAM" id="SSF53067">
    <property type="entry name" value="Actin-like ATPase domain"/>
    <property type="match status" value="1"/>
</dbReference>
<dbReference type="GO" id="GO:0015937">
    <property type="term" value="P:coenzyme A biosynthetic process"/>
    <property type="evidence" value="ECO:0007669"/>
    <property type="project" value="UniProtKB-KW"/>
</dbReference>
<evidence type="ECO:0000313" key="5">
    <source>
        <dbReference type="Proteomes" id="UP000585327"/>
    </source>
</evidence>
<dbReference type="CDD" id="cd24085">
    <property type="entry name" value="ASKHA_NBD_PanK-II_bac"/>
    <property type="match status" value="1"/>
</dbReference>
<protein>
    <submittedName>
        <fullName evidence="4">Pantothenate kinase</fullName>
    </submittedName>
</protein>
<evidence type="ECO:0000256" key="1">
    <source>
        <dbReference type="ARBA" id="ARBA00022741"/>
    </source>
</evidence>
<comment type="caution">
    <text evidence="4">The sequence shown here is derived from an EMBL/GenBank/DDBJ whole genome shotgun (WGS) entry which is preliminary data.</text>
</comment>
<dbReference type="PANTHER" id="PTHR12280:SF20">
    <property type="entry name" value="4'-PHOSPHOPANTETHEINE PHOSPHATASE"/>
    <property type="match status" value="1"/>
</dbReference>
<sequence length="271" mass="28932">MYAAIDFGTTNTDVVICSNNSGLNFYTFQTQNVNLEFIDKIFKEISIDLSKIKNIAVTGGKSSNLENTYKEIPIEKINEIDAIALGAKNLYEINEDSFVVVSTGTGTACVHSNGVTHNHLGGISVGGGTLQGLSNCILGTSTQSNIDKLSVKGKRENVDLLIGDVVNEIGSLYPEITAANFAKARNAKNISDDDVAASLSNMIGEVIGTVSYLNALLMGVQKVYFIGRVSNSDTVKKGIEDRLQLASVEGCFSNNREFGNALGALSFIKAK</sequence>
<dbReference type="AlphaFoldDB" id="A0A838YXU5"/>
<reference evidence="4 5" key="1">
    <citation type="submission" date="2020-06" db="EMBL/GenBank/DDBJ databases">
        <title>Dysbiosis in marine aquaculture revealed through microbiome analysis: reverse ecology for environmental sustainability.</title>
        <authorList>
            <person name="Haro-Moreno J.M."/>
            <person name="Coutinho F.H."/>
            <person name="Zaragoza-Solas A."/>
            <person name="Picazo A."/>
            <person name="Almagro-Moreno S."/>
            <person name="Lopez-Perez M."/>
        </authorList>
    </citation>
    <scope>NUCLEOTIDE SEQUENCE [LARGE SCALE GENOMIC DNA]</scope>
    <source>
        <strain evidence="4">MCMED-G42</strain>
    </source>
</reference>
<proteinExistence type="predicted"/>
<accession>A0A838YXU5</accession>
<evidence type="ECO:0000313" key="4">
    <source>
        <dbReference type="EMBL" id="MBA4724175.1"/>
    </source>
</evidence>
<keyword evidence="2" id="KW-0067">ATP-binding</keyword>
<gene>
    <name evidence="4" type="ORF">H2021_03045</name>
</gene>
<dbReference type="GO" id="GO:0004594">
    <property type="term" value="F:pantothenate kinase activity"/>
    <property type="evidence" value="ECO:0007669"/>
    <property type="project" value="TreeGrafter"/>
</dbReference>
<name>A0A838YXU5_9GAMM</name>
<dbReference type="GO" id="GO:0005524">
    <property type="term" value="F:ATP binding"/>
    <property type="evidence" value="ECO:0007669"/>
    <property type="project" value="UniProtKB-KW"/>
</dbReference>
<organism evidence="4 5">
    <name type="scientific">SAR86 cluster bacterium</name>
    <dbReference type="NCBI Taxonomy" id="2030880"/>
    <lineage>
        <taxon>Bacteria</taxon>
        <taxon>Pseudomonadati</taxon>
        <taxon>Pseudomonadota</taxon>
        <taxon>Gammaproteobacteria</taxon>
        <taxon>SAR86 cluster</taxon>
    </lineage>
</organism>
<dbReference type="InterPro" id="IPR043129">
    <property type="entry name" value="ATPase_NBD"/>
</dbReference>
<dbReference type="InterPro" id="IPR004567">
    <property type="entry name" value="Type_II_PanK"/>
</dbReference>
<dbReference type="GO" id="GO:0005829">
    <property type="term" value="C:cytosol"/>
    <property type="evidence" value="ECO:0007669"/>
    <property type="project" value="TreeGrafter"/>
</dbReference>
<keyword evidence="4" id="KW-0808">Transferase</keyword>